<feature type="transmembrane region" description="Helical" evidence="1">
    <location>
        <begin position="95"/>
        <end position="113"/>
    </location>
</feature>
<protein>
    <recommendedName>
        <fullName evidence="4">DUF1129 family protein</fullName>
    </recommendedName>
</protein>
<evidence type="ECO:0000256" key="1">
    <source>
        <dbReference type="SAM" id="Phobius"/>
    </source>
</evidence>
<evidence type="ECO:0000313" key="3">
    <source>
        <dbReference type="Proteomes" id="UP001256711"/>
    </source>
</evidence>
<dbReference type="PANTHER" id="PTHR41307">
    <property type="entry name" value="MEMBRANE PROTEIN-RELATED"/>
    <property type="match status" value="1"/>
</dbReference>
<gene>
    <name evidence="2" type="ORF">P7H43_10660</name>
</gene>
<evidence type="ECO:0008006" key="4">
    <source>
        <dbReference type="Google" id="ProtNLM"/>
    </source>
</evidence>
<dbReference type="AlphaFoldDB" id="A0AAW8U152"/>
<dbReference type="SUPFAM" id="SSF158560">
    <property type="entry name" value="BH3980-like"/>
    <property type="match status" value="1"/>
</dbReference>
<dbReference type="RefSeq" id="WP_311835651.1">
    <property type="nucleotide sequence ID" value="NZ_JARQBJ010000005.1"/>
</dbReference>
<feature type="transmembrane region" description="Helical" evidence="1">
    <location>
        <begin position="220"/>
        <end position="237"/>
    </location>
</feature>
<name>A0AAW8U152_9ENTE</name>
<keyword evidence="1" id="KW-1133">Transmembrane helix</keyword>
<feature type="transmembrane region" description="Helical" evidence="1">
    <location>
        <begin position="125"/>
        <end position="145"/>
    </location>
</feature>
<accession>A0AAW8U152</accession>
<organism evidence="2 3">
    <name type="scientific">Enterococcus asini</name>
    <dbReference type="NCBI Taxonomy" id="57732"/>
    <lineage>
        <taxon>Bacteria</taxon>
        <taxon>Bacillati</taxon>
        <taxon>Bacillota</taxon>
        <taxon>Bacilli</taxon>
        <taxon>Lactobacillales</taxon>
        <taxon>Enterococcaceae</taxon>
        <taxon>Enterococcus</taxon>
    </lineage>
</organism>
<feature type="transmembrane region" description="Helical" evidence="1">
    <location>
        <begin position="192"/>
        <end position="213"/>
    </location>
</feature>
<dbReference type="EMBL" id="JARQBJ010000005">
    <property type="protein sequence ID" value="MDT2810937.1"/>
    <property type="molecule type" value="Genomic_DNA"/>
</dbReference>
<reference evidence="2" key="1">
    <citation type="submission" date="2023-03" db="EMBL/GenBank/DDBJ databases">
        <authorList>
            <person name="Shen W."/>
            <person name="Cai J."/>
        </authorList>
    </citation>
    <scope>NUCLEOTIDE SEQUENCE</scope>
    <source>
        <strain evidence="2">B226-2</strain>
    </source>
</reference>
<proteinExistence type="predicted"/>
<dbReference type="Proteomes" id="UP001256711">
    <property type="component" value="Unassembled WGS sequence"/>
</dbReference>
<sequence length="278" mass="30424">MKKNQAKVYRDKLNQLEGQLTAENRHYFDDLRMYMSMAGVLLDEGELNMQLYQLAADLLAAQEDGVSAVDYLGNQPQEMADELLANTKKASGKSLFGMVLLVVGILWGVNLIGDFSLASEMFLSIPQYFASALLGVLGVGLLFFVMKKMVFSSGVAAFREIKTGVAFGIVFLGVIAGQLAVALLLVDVGIVRIPFPVDVLILGGLVVGLTIFLVKAGDKLFYPVVFFLYVLLALGVVQRLLAVDFLTGSYWHTLQSVVLIGALVVWFVWQMKVSRGNQ</sequence>
<dbReference type="Gene3D" id="1.10.1900.10">
    <property type="entry name" value="c-terminal domain of poly(a) binding protein"/>
    <property type="match status" value="1"/>
</dbReference>
<keyword evidence="1" id="KW-0812">Transmembrane</keyword>
<dbReference type="PANTHER" id="PTHR41307:SF1">
    <property type="entry name" value="MEMBRANE PROTEIN"/>
    <property type="match status" value="1"/>
</dbReference>
<comment type="caution">
    <text evidence="2">The sequence shown here is derived from an EMBL/GenBank/DDBJ whole genome shotgun (WGS) entry which is preliminary data.</text>
</comment>
<keyword evidence="1" id="KW-0472">Membrane</keyword>
<feature type="transmembrane region" description="Helical" evidence="1">
    <location>
        <begin position="249"/>
        <end position="269"/>
    </location>
</feature>
<evidence type="ECO:0000313" key="2">
    <source>
        <dbReference type="EMBL" id="MDT2810937.1"/>
    </source>
</evidence>
<feature type="transmembrane region" description="Helical" evidence="1">
    <location>
        <begin position="165"/>
        <end position="186"/>
    </location>
</feature>